<evidence type="ECO:0000259" key="9">
    <source>
        <dbReference type="PROSITE" id="PS50157"/>
    </source>
</evidence>
<dbReference type="InterPro" id="IPR050888">
    <property type="entry name" value="ZnF_C2H2-type_TF"/>
</dbReference>
<evidence type="ECO:0000256" key="2">
    <source>
        <dbReference type="ARBA" id="ARBA00022723"/>
    </source>
</evidence>
<evidence type="ECO:0000313" key="10">
    <source>
        <dbReference type="EMBL" id="RXM29987.1"/>
    </source>
</evidence>
<accession>A0A444U470</accession>
<keyword evidence="6" id="KW-0539">Nucleus</keyword>
<keyword evidence="4 7" id="KW-0863">Zinc-finger</keyword>
<feature type="compositionally biased region" description="Polar residues" evidence="8">
    <location>
        <begin position="293"/>
        <end position="303"/>
    </location>
</feature>
<dbReference type="Pfam" id="PF23108">
    <property type="entry name" value="Zf-C2H2_ZNF451"/>
    <property type="match status" value="1"/>
</dbReference>
<evidence type="ECO:0000256" key="4">
    <source>
        <dbReference type="ARBA" id="ARBA00022771"/>
    </source>
</evidence>
<dbReference type="InterPro" id="IPR058156">
    <property type="entry name" value="Znf-C2H2_ZNF451"/>
</dbReference>
<dbReference type="InterPro" id="IPR013087">
    <property type="entry name" value="Znf_C2H2_type"/>
</dbReference>
<dbReference type="GO" id="GO:0008270">
    <property type="term" value="F:zinc ion binding"/>
    <property type="evidence" value="ECO:0007669"/>
    <property type="project" value="UniProtKB-KW"/>
</dbReference>
<gene>
    <name evidence="10" type="ORF">EOD39_8240</name>
</gene>
<feature type="compositionally biased region" description="Basic and acidic residues" evidence="8">
    <location>
        <begin position="58"/>
        <end position="67"/>
    </location>
</feature>
<feature type="region of interest" description="Disordered" evidence="8">
    <location>
        <begin position="1"/>
        <end position="26"/>
    </location>
</feature>
<dbReference type="Gene3D" id="3.30.160.60">
    <property type="entry name" value="Classic Zinc Finger"/>
    <property type="match status" value="2"/>
</dbReference>
<feature type="region of interest" description="Disordered" evidence="8">
    <location>
        <begin position="661"/>
        <end position="710"/>
    </location>
</feature>
<feature type="compositionally biased region" description="Polar residues" evidence="8">
    <location>
        <begin position="678"/>
        <end position="690"/>
    </location>
</feature>
<dbReference type="SMART" id="SM00355">
    <property type="entry name" value="ZnF_C2H2"/>
    <property type="match status" value="7"/>
</dbReference>
<feature type="compositionally biased region" description="Basic and acidic residues" evidence="8">
    <location>
        <begin position="697"/>
        <end position="710"/>
    </location>
</feature>
<keyword evidence="11" id="KW-1185">Reference proteome</keyword>
<reference evidence="10 11" key="1">
    <citation type="submission" date="2019-01" db="EMBL/GenBank/DDBJ databases">
        <title>Draft Genome and Complete Hox-Cluster Characterization of the Sterlet Sturgeon (Acipenser ruthenus).</title>
        <authorList>
            <person name="Wei Q."/>
        </authorList>
    </citation>
    <scope>NUCLEOTIDE SEQUENCE [LARGE SCALE GENOMIC DNA]</scope>
    <source>
        <strain evidence="10">WHYD16114868_AA</strain>
        <tissue evidence="10">Blood</tissue>
    </source>
</reference>
<dbReference type="PROSITE" id="PS00028">
    <property type="entry name" value="ZINC_FINGER_C2H2_1"/>
    <property type="match status" value="3"/>
</dbReference>
<dbReference type="Proteomes" id="UP000289886">
    <property type="component" value="Unassembled WGS sequence"/>
</dbReference>
<evidence type="ECO:0000256" key="6">
    <source>
        <dbReference type="ARBA" id="ARBA00023242"/>
    </source>
</evidence>
<dbReference type="GO" id="GO:0005634">
    <property type="term" value="C:nucleus"/>
    <property type="evidence" value="ECO:0007669"/>
    <property type="project" value="UniProtKB-SubCell"/>
</dbReference>
<evidence type="ECO:0000256" key="3">
    <source>
        <dbReference type="ARBA" id="ARBA00022737"/>
    </source>
</evidence>
<dbReference type="InterPro" id="IPR058946">
    <property type="entry name" value="Zf-C2H2_ZNF451_C"/>
</dbReference>
<dbReference type="CDD" id="cd18721">
    <property type="entry name" value="PIN_ZNF451-like"/>
    <property type="match status" value="1"/>
</dbReference>
<keyword evidence="3" id="KW-0677">Repeat</keyword>
<dbReference type="Pfam" id="PF18479">
    <property type="entry name" value="PIN_11"/>
    <property type="match status" value="1"/>
</dbReference>
<feature type="domain" description="C2H2-type" evidence="9">
    <location>
        <begin position="477"/>
        <end position="505"/>
    </location>
</feature>
<dbReference type="EMBL" id="SCEB01215352">
    <property type="protein sequence ID" value="RXM29987.1"/>
    <property type="molecule type" value="Genomic_DNA"/>
</dbReference>
<evidence type="ECO:0000256" key="1">
    <source>
        <dbReference type="ARBA" id="ARBA00004123"/>
    </source>
</evidence>
<feature type="region of interest" description="Disordered" evidence="8">
    <location>
        <begin position="270"/>
        <end position="303"/>
    </location>
</feature>
<feature type="region of interest" description="Disordered" evidence="8">
    <location>
        <begin position="43"/>
        <end position="67"/>
    </location>
</feature>
<dbReference type="AlphaFoldDB" id="A0A444U470"/>
<dbReference type="InterPro" id="IPR041192">
    <property type="entry name" value="PIN_11"/>
</dbReference>
<sequence>MHVMMSKNDSVESVGNRDSEDEVQFVSDSVSRPVLECIDLLSDEDEAGTSVQTSSKVRPKDHIDRQKERVTSTLDRLARHVAVEKQEREEKNKAFREKMDSQHAHGLQELEFIQGHSHKEEAKRCVDHWLKMPDLTILPVIPLLHSRALHQFPLHVLLAAGDTHLRINTMSIGILRTRCRNAGPIAVSRKSVVQVAMVFRVKGHCLGCSRLFMGESEMKSHEHLTQHKVEVVSSMEKAVLLFCDFYERSKNPSDLRLVLNISRPKSSLLKRHLKQEPESNGSGASGAKRIGSSEGNSQETISPGSRSVVSAWFCECNQHYSTEVAVEKHIIAVNQIFYKCAVCGKQAGDPAVIGLHMSRFHGGAHLNNFLFWCRSCRTEMPRKEDIMSHVMDFHSGHGFYYEKEVLEEVPSPSTSKSSTTFSEQSGSTGQTPTPSPAISDPAPSGKWLCRICEELFVSKQAVYNHCKDTNSHRFQKYVCGHCKQRFLKVETLYRHFQDEHEGEIDVKYFCGLCDGLQYDTEEEFLNHYQSYHSKDYVFVAERNASPLQNQGATDPETKMSCGCKVSYSNKSEKHIAHQKCMENLIQQSKLWFRCSLCIATTQNLEAMQKHTEKIHGVTKNKSCFSVCCGSCSKKSSDLIGGHNHYHSKHCVPQSGCTVSPESKTTSSGVPASPMPEEQQPSSTPVKSSKSGILPGLKENEKCEKPAQEESRHELPDMDYLMTTTHIVFVDLDNWPSFFSLLPGYLNQGIFVWGFKGGKNIWRTPDKCKVYNYLVNTGCFFLHPRCRNRKDTDDFSISMHAGRLDEQLPKHIQFTILSGEKGFHEFELQFLKTMRTTHILNPHQREGDMMCALLNSITDVGKDSDDDMTTVKLSLKENNNKGQDAEIKEAIVKEASRK</sequence>
<proteinExistence type="predicted"/>
<comment type="caution">
    <text evidence="10">The sequence shown here is derived from an EMBL/GenBank/DDBJ whole genome shotgun (WGS) entry which is preliminary data.</text>
</comment>
<evidence type="ECO:0000313" key="11">
    <source>
        <dbReference type="Proteomes" id="UP000289886"/>
    </source>
</evidence>
<keyword evidence="2" id="KW-0479">Metal-binding</keyword>
<keyword evidence="5" id="KW-0862">Zinc</keyword>
<dbReference type="PROSITE" id="PS50157">
    <property type="entry name" value="ZINC_FINGER_C2H2_2"/>
    <property type="match status" value="1"/>
</dbReference>
<feature type="region of interest" description="Disordered" evidence="8">
    <location>
        <begin position="411"/>
        <end position="441"/>
    </location>
</feature>
<evidence type="ECO:0000256" key="8">
    <source>
        <dbReference type="SAM" id="MobiDB-lite"/>
    </source>
</evidence>
<feature type="compositionally biased region" description="Low complexity" evidence="8">
    <location>
        <begin position="411"/>
        <end position="431"/>
    </location>
</feature>
<comment type="subcellular location">
    <subcellularLocation>
        <location evidence="1">Nucleus</location>
    </subcellularLocation>
</comment>
<dbReference type="Pfam" id="PF23107">
    <property type="entry name" value="Zf-C2H2_ZNF451_C"/>
    <property type="match status" value="1"/>
</dbReference>
<dbReference type="PANTHER" id="PTHR24406">
    <property type="entry name" value="TRANSCRIPTIONAL REPRESSOR CTCFL-RELATED"/>
    <property type="match status" value="1"/>
</dbReference>
<protein>
    <submittedName>
        <fullName evidence="10">Zinc finger protein 451</fullName>
    </submittedName>
</protein>
<evidence type="ECO:0000256" key="7">
    <source>
        <dbReference type="PROSITE-ProRule" id="PRU00042"/>
    </source>
</evidence>
<evidence type="ECO:0000256" key="5">
    <source>
        <dbReference type="ARBA" id="ARBA00022833"/>
    </source>
</evidence>
<name>A0A444U470_ACIRT</name>
<organism evidence="10 11">
    <name type="scientific">Acipenser ruthenus</name>
    <name type="common">Sterlet sturgeon</name>
    <dbReference type="NCBI Taxonomy" id="7906"/>
    <lineage>
        <taxon>Eukaryota</taxon>
        <taxon>Metazoa</taxon>
        <taxon>Chordata</taxon>
        <taxon>Craniata</taxon>
        <taxon>Vertebrata</taxon>
        <taxon>Euteleostomi</taxon>
        <taxon>Actinopterygii</taxon>
        <taxon>Chondrostei</taxon>
        <taxon>Acipenseriformes</taxon>
        <taxon>Acipenseridae</taxon>
        <taxon>Acipenser</taxon>
    </lineage>
</organism>